<protein>
    <submittedName>
        <fullName evidence="2">Uncharacterized protein</fullName>
    </submittedName>
</protein>
<comment type="caution">
    <text evidence="2">The sequence shown here is derived from an EMBL/GenBank/DDBJ whole genome shotgun (WGS) entry which is preliminary data.</text>
</comment>
<dbReference type="AlphaFoldDB" id="A0A4Y2GC79"/>
<proteinExistence type="predicted"/>
<gene>
    <name evidence="2" type="ORF">AVEN_31297_1</name>
</gene>
<accession>A0A4Y2GC79</accession>
<dbReference type="OrthoDB" id="4327074at2759"/>
<sequence length="103" mass="11665">MIQSHFMNDSATAVSSTQIMTQSPVTLNSTLTSFVSPENVRPFPKAQQRKEISKGRPKCKSKIITATLKKLDIQLQNRMTPKETKKRGKDFEENSDPLTKKLK</sequence>
<keyword evidence="3" id="KW-1185">Reference proteome</keyword>
<dbReference type="EMBL" id="BGPR01001264">
    <property type="protein sequence ID" value="GBM49594.1"/>
    <property type="molecule type" value="Genomic_DNA"/>
</dbReference>
<feature type="region of interest" description="Disordered" evidence="1">
    <location>
        <begin position="74"/>
        <end position="103"/>
    </location>
</feature>
<name>A0A4Y2GC79_ARAVE</name>
<reference evidence="2 3" key="1">
    <citation type="journal article" date="2019" name="Sci. Rep.">
        <title>Orb-weaving spider Araneus ventricosus genome elucidates the spidroin gene catalogue.</title>
        <authorList>
            <person name="Kono N."/>
            <person name="Nakamura H."/>
            <person name="Ohtoshi R."/>
            <person name="Moran D.A.P."/>
            <person name="Shinohara A."/>
            <person name="Yoshida Y."/>
            <person name="Fujiwara M."/>
            <person name="Mori M."/>
            <person name="Tomita M."/>
            <person name="Arakawa K."/>
        </authorList>
    </citation>
    <scope>NUCLEOTIDE SEQUENCE [LARGE SCALE GENOMIC DNA]</scope>
</reference>
<evidence type="ECO:0000313" key="3">
    <source>
        <dbReference type="Proteomes" id="UP000499080"/>
    </source>
</evidence>
<organism evidence="2 3">
    <name type="scientific">Araneus ventricosus</name>
    <name type="common">Orbweaver spider</name>
    <name type="synonym">Epeira ventricosa</name>
    <dbReference type="NCBI Taxonomy" id="182803"/>
    <lineage>
        <taxon>Eukaryota</taxon>
        <taxon>Metazoa</taxon>
        <taxon>Ecdysozoa</taxon>
        <taxon>Arthropoda</taxon>
        <taxon>Chelicerata</taxon>
        <taxon>Arachnida</taxon>
        <taxon>Araneae</taxon>
        <taxon>Araneomorphae</taxon>
        <taxon>Entelegynae</taxon>
        <taxon>Araneoidea</taxon>
        <taxon>Araneidae</taxon>
        <taxon>Araneus</taxon>
    </lineage>
</organism>
<feature type="region of interest" description="Disordered" evidence="1">
    <location>
        <begin position="36"/>
        <end position="59"/>
    </location>
</feature>
<evidence type="ECO:0000313" key="2">
    <source>
        <dbReference type="EMBL" id="GBM49594.1"/>
    </source>
</evidence>
<evidence type="ECO:0000256" key="1">
    <source>
        <dbReference type="SAM" id="MobiDB-lite"/>
    </source>
</evidence>
<dbReference type="Proteomes" id="UP000499080">
    <property type="component" value="Unassembled WGS sequence"/>
</dbReference>